<keyword evidence="15" id="KW-0234">DNA repair</keyword>
<dbReference type="InterPro" id="IPR027417">
    <property type="entry name" value="P-loop_NTPase"/>
</dbReference>
<dbReference type="GO" id="GO:0051880">
    <property type="term" value="F:G-quadruplex DNA binding"/>
    <property type="evidence" value="ECO:0007669"/>
    <property type="project" value="TreeGrafter"/>
</dbReference>
<evidence type="ECO:0000256" key="19">
    <source>
        <dbReference type="SAM" id="Coils"/>
    </source>
</evidence>
<protein>
    <recommendedName>
        <fullName evidence="20">Rad50/SbcC-type AAA domain-containing protein</fullName>
    </recommendedName>
</protein>
<dbReference type="GO" id="GO:0016887">
    <property type="term" value="F:ATP hydrolysis activity"/>
    <property type="evidence" value="ECO:0007669"/>
    <property type="project" value="InterPro"/>
</dbReference>
<feature type="coiled-coil region" evidence="19">
    <location>
        <begin position="203"/>
        <end position="233"/>
    </location>
</feature>
<dbReference type="GO" id="GO:0003691">
    <property type="term" value="F:double-stranded telomeric DNA binding"/>
    <property type="evidence" value="ECO:0007669"/>
    <property type="project" value="TreeGrafter"/>
</dbReference>
<dbReference type="Pfam" id="PF13476">
    <property type="entry name" value="AAA_23"/>
    <property type="match status" value="1"/>
</dbReference>
<evidence type="ECO:0000256" key="10">
    <source>
        <dbReference type="ARBA" id="ARBA00022833"/>
    </source>
</evidence>
<dbReference type="GO" id="GO:0000794">
    <property type="term" value="C:condensed nuclear chromosome"/>
    <property type="evidence" value="ECO:0007669"/>
    <property type="project" value="TreeGrafter"/>
</dbReference>
<keyword evidence="22" id="KW-1185">Reference proteome</keyword>
<evidence type="ECO:0000256" key="3">
    <source>
        <dbReference type="ARBA" id="ARBA00004574"/>
    </source>
</evidence>
<evidence type="ECO:0000256" key="14">
    <source>
        <dbReference type="ARBA" id="ARBA00023054"/>
    </source>
</evidence>
<comment type="subcellular location">
    <subcellularLocation>
        <location evidence="3">Chromosome</location>
        <location evidence="3">Telomere</location>
    </subcellularLocation>
    <subcellularLocation>
        <location evidence="2">Nucleus</location>
    </subcellularLocation>
</comment>
<evidence type="ECO:0000256" key="13">
    <source>
        <dbReference type="ARBA" id="ARBA00022895"/>
    </source>
</evidence>
<keyword evidence="16" id="KW-0539">Nucleus</keyword>
<keyword evidence="17" id="KW-0469">Meiosis</keyword>
<dbReference type="GO" id="GO:0000781">
    <property type="term" value="C:chromosome, telomeric region"/>
    <property type="evidence" value="ECO:0007669"/>
    <property type="project" value="UniProtKB-SubCell"/>
</dbReference>
<keyword evidence="9" id="KW-0378">Hydrolase</keyword>
<dbReference type="GO" id="GO:0070192">
    <property type="term" value="P:chromosome organization involved in meiotic cell cycle"/>
    <property type="evidence" value="ECO:0007669"/>
    <property type="project" value="TreeGrafter"/>
</dbReference>
<dbReference type="SUPFAM" id="SSF52540">
    <property type="entry name" value="P-loop containing nucleoside triphosphate hydrolases"/>
    <property type="match status" value="1"/>
</dbReference>
<proteinExistence type="inferred from homology"/>
<dbReference type="GO" id="GO:0046872">
    <property type="term" value="F:metal ion binding"/>
    <property type="evidence" value="ECO:0007669"/>
    <property type="project" value="UniProtKB-KW"/>
</dbReference>
<evidence type="ECO:0000256" key="9">
    <source>
        <dbReference type="ARBA" id="ARBA00022801"/>
    </source>
</evidence>
<dbReference type="GO" id="GO:0000722">
    <property type="term" value="P:telomere maintenance via recombination"/>
    <property type="evidence" value="ECO:0007669"/>
    <property type="project" value="TreeGrafter"/>
</dbReference>
<evidence type="ECO:0000256" key="15">
    <source>
        <dbReference type="ARBA" id="ARBA00023204"/>
    </source>
</evidence>
<comment type="similarity">
    <text evidence="4">Belongs to the SMC family. RAD50 subfamily.</text>
</comment>
<reference evidence="21" key="1">
    <citation type="submission" date="2025-08" db="UniProtKB">
        <authorList>
            <consortium name="Ensembl"/>
        </authorList>
    </citation>
    <scope>IDENTIFICATION</scope>
</reference>
<organism evidence="21 22">
    <name type="scientific">Oryzias sinensis</name>
    <name type="common">Chinese medaka</name>
    <dbReference type="NCBI Taxonomy" id="183150"/>
    <lineage>
        <taxon>Eukaryota</taxon>
        <taxon>Metazoa</taxon>
        <taxon>Chordata</taxon>
        <taxon>Craniata</taxon>
        <taxon>Vertebrata</taxon>
        <taxon>Euteleostomi</taxon>
        <taxon>Actinopterygii</taxon>
        <taxon>Neopterygii</taxon>
        <taxon>Teleostei</taxon>
        <taxon>Neoteleostei</taxon>
        <taxon>Acanthomorphata</taxon>
        <taxon>Ovalentaria</taxon>
        <taxon>Atherinomorphae</taxon>
        <taxon>Beloniformes</taxon>
        <taxon>Adrianichthyidae</taxon>
        <taxon>Oryziinae</taxon>
        <taxon>Oryzias</taxon>
    </lineage>
</organism>
<evidence type="ECO:0000256" key="4">
    <source>
        <dbReference type="ARBA" id="ARBA00009439"/>
    </source>
</evidence>
<dbReference type="Gene3D" id="3.40.50.300">
    <property type="entry name" value="P-loop containing nucleotide triphosphate hydrolases"/>
    <property type="match status" value="1"/>
</dbReference>
<dbReference type="FunFam" id="3.40.50.300:FF:001037">
    <property type="entry name" value="DNA repair protein RAD50"/>
    <property type="match status" value="1"/>
</dbReference>
<evidence type="ECO:0000256" key="2">
    <source>
        <dbReference type="ARBA" id="ARBA00004123"/>
    </source>
</evidence>
<keyword evidence="12" id="KW-0460">Magnesium</keyword>
<evidence type="ECO:0000256" key="18">
    <source>
        <dbReference type="ARBA" id="ARBA00049360"/>
    </source>
</evidence>
<dbReference type="GO" id="GO:0005524">
    <property type="term" value="F:ATP binding"/>
    <property type="evidence" value="ECO:0007669"/>
    <property type="project" value="UniProtKB-KW"/>
</dbReference>
<dbReference type="Ensembl" id="ENSOSIT00000037342.1">
    <property type="protein sequence ID" value="ENSOSIP00000035416.1"/>
    <property type="gene ID" value="ENSOSIG00000017692.1"/>
</dbReference>
<evidence type="ECO:0000256" key="12">
    <source>
        <dbReference type="ARBA" id="ARBA00022842"/>
    </source>
</evidence>
<sequence length="330" mass="37246">MSKIDKMSILGVRSFGIEDKDKQVIAFFSPLTVLVGPNGAGKTTIIECLKYATSGELPPGSKGGAFVHDPRDAHETDVRAQIKLLFTDVNGEKVSIQRSMSCTQKAKNNTFKSLEQVITRMKDGERVSLSSKCGELDREMISSLGVSKPVLNNVIFCHQEESNWPLSEGKALKDKFDSIFAATKYIKALETMRQLRLKQSVTVKECQVELRYLKENKEKAQQIRETVAKKEAQLMASKDSIQHIDGQIEPLENRLIEIDTKLGKVLRLDNDIRLLESRKKQMEQDNKETIKQFIQPKAIFPLTAIYRLEISVASTDQVTENISNHFVTEK</sequence>
<evidence type="ECO:0000256" key="16">
    <source>
        <dbReference type="ARBA" id="ARBA00023242"/>
    </source>
</evidence>
<evidence type="ECO:0000313" key="21">
    <source>
        <dbReference type="Ensembl" id="ENSOSIP00000035416.1"/>
    </source>
</evidence>
<evidence type="ECO:0000256" key="5">
    <source>
        <dbReference type="ARBA" id="ARBA00022454"/>
    </source>
</evidence>
<name>A0A8C7YXN2_9TELE</name>
<dbReference type="GO" id="GO:0007004">
    <property type="term" value="P:telomere maintenance via telomerase"/>
    <property type="evidence" value="ECO:0007669"/>
    <property type="project" value="TreeGrafter"/>
</dbReference>
<comment type="catalytic activity">
    <reaction evidence="18">
        <text>ATP + H2O = ADP + phosphate + H(+)</text>
        <dbReference type="Rhea" id="RHEA:13065"/>
        <dbReference type="ChEBI" id="CHEBI:15377"/>
        <dbReference type="ChEBI" id="CHEBI:15378"/>
        <dbReference type="ChEBI" id="CHEBI:30616"/>
        <dbReference type="ChEBI" id="CHEBI:43474"/>
        <dbReference type="ChEBI" id="CHEBI:456216"/>
    </reaction>
</comment>
<evidence type="ECO:0000256" key="8">
    <source>
        <dbReference type="ARBA" id="ARBA00022763"/>
    </source>
</evidence>
<dbReference type="GeneTree" id="ENSGT00390000018781"/>
<evidence type="ECO:0000256" key="1">
    <source>
        <dbReference type="ARBA" id="ARBA00001947"/>
    </source>
</evidence>
<evidence type="ECO:0000256" key="11">
    <source>
        <dbReference type="ARBA" id="ARBA00022840"/>
    </source>
</evidence>
<dbReference type="PANTHER" id="PTHR18867:SF12">
    <property type="entry name" value="DNA REPAIR PROTEIN RAD50"/>
    <property type="match status" value="1"/>
</dbReference>
<keyword evidence="5" id="KW-0158">Chromosome</keyword>
<keyword evidence="11" id="KW-0067">ATP-binding</keyword>
<dbReference type="GO" id="GO:0030870">
    <property type="term" value="C:Mre11 complex"/>
    <property type="evidence" value="ECO:0007669"/>
    <property type="project" value="TreeGrafter"/>
</dbReference>
<keyword evidence="6" id="KW-0479">Metal-binding</keyword>
<dbReference type="AlphaFoldDB" id="A0A8C7YXN2"/>
<keyword evidence="7" id="KW-0547">Nucleotide-binding</keyword>
<keyword evidence="13" id="KW-0779">Telomere</keyword>
<feature type="domain" description="Rad50/SbcC-type AAA" evidence="20">
    <location>
        <begin position="6"/>
        <end position="234"/>
    </location>
</feature>
<evidence type="ECO:0000313" key="22">
    <source>
        <dbReference type="Proteomes" id="UP000694383"/>
    </source>
</evidence>
<accession>A0A8C7YXN2</accession>
<keyword evidence="14 19" id="KW-0175">Coiled coil</keyword>
<keyword evidence="10" id="KW-0862">Zinc</keyword>
<evidence type="ECO:0000256" key="7">
    <source>
        <dbReference type="ARBA" id="ARBA00022741"/>
    </source>
</evidence>
<dbReference type="PANTHER" id="PTHR18867">
    <property type="entry name" value="RAD50"/>
    <property type="match status" value="1"/>
</dbReference>
<keyword evidence="8" id="KW-0227">DNA damage</keyword>
<evidence type="ECO:0000259" key="20">
    <source>
        <dbReference type="Pfam" id="PF13476"/>
    </source>
</evidence>
<evidence type="ECO:0000256" key="6">
    <source>
        <dbReference type="ARBA" id="ARBA00022723"/>
    </source>
</evidence>
<reference evidence="21" key="2">
    <citation type="submission" date="2025-09" db="UniProtKB">
        <authorList>
            <consortium name="Ensembl"/>
        </authorList>
    </citation>
    <scope>IDENTIFICATION</scope>
</reference>
<evidence type="ECO:0000256" key="17">
    <source>
        <dbReference type="ARBA" id="ARBA00023254"/>
    </source>
</evidence>
<dbReference type="Proteomes" id="UP000694383">
    <property type="component" value="Unplaced"/>
</dbReference>
<dbReference type="InterPro" id="IPR038729">
    <property type="entry name" value="Rad50/SbcC_AAA"/>
</dbReference>
<feature type="coiled-coil region" evidence="19">
    <location>
        <begin position="265"/>
        <end position="292"/>
    </location>
</feature>
<dbReference type="GO" id="GO:0006302">
    <property type="term" value="P:double-strand break repair"/>
    <property type="evidence" value="ECO:0007669"/>
    <property type="project" value="InterPro"/>
</dbReference>
<comment type="cofactor">
    <cofactor evidence="1">
        <name>Zn(2+)</name>
        <dbReference type="ChEBI" id="CHEBI:29105"/>
    </cofactor>
</comment>
<dbReference type="GO" id="GO:0043047">
    <property type="term" value="F:single-stranded telomeric DNA binding"/>
    <property type="evidence" value="ECO:0007669"/>
    <property type="project" value="TreeGrafter"/>
</dbReference>